<evidence type="ECO:0000259" key="6">
    <source>
        <dbReference type="PROSITE" id="PS50977"/>
    </source>
</evidence>
<dbReference type="RefSeq" id="WP_369736853.1">
    <property type="nucleotide sequence ID" value="NZ_JBGEDP010000001.1"/>
</dbReference>
<reference evidence="7 8" key="1">
    <citation type="submission" date="2024-08" db="EMBL/GenBank/DDBJ databases">
        <title>Mycobacterium servetensis sp. nov., a novel rapid-growing mycobacterial species recovered from a human patient in Zaragoza, Spain.</title>
        <authorList>
            <person name="Tristancho-Baro A.I."/>
            <person name="Buenestado-Serrano S."/>
            <person name="Garcia De Viedma D."/>
            <person name="Milagro-Beamonte A."/>
            <person name="Burillo N."/>
            <person name="Sanz S."/>
            <person name="Lopez-Calleja A.I."/>
            <person name="Penas-Utrilla D."/>
            <person name="Guardingo M."/>
            <person name="Garcia M.J."/>
            <person name="Vinuelas-Bayon J."/>
        </authorList>
    </citation>
    <scope>NUCLEOTIDE SEQUENCE [LARGE SCALE GENOMIC DNA]</scope>
    <source>
        <strain evidence="8">HUMS_12744610</strain>
    </source>
</reference>
<evidence type="ECO:0000313" key="8">
    <source>
        <dbReference type="Proteomes" id="UP001564760"/>
    </source>
</evidence>
<dbReference type="Gene3D" id="1.10.357.10">
    <property type="entry name" value="Tetracycline Repressor, domain 2"/>
    <property type="match status" value="1"/>
</dbReference>
<dbReference type="InterPro" id="IPR009057">
    <property type="entry name" value="Homeodomain-like_sf"/>
</dbReference>
<keyword evidence="3" id="KW-0804">Transcription</keyword>
<keyword evidence="2 4" id="KW-0238">DNA-binding</keyword>
<evidence type="ECO:0000256" key="1">
    <source>
        <dbReference type="ARBA" id="ARBA00023015"/>
    </source>
</evidence>
<dbReference type="InterPro" id="IPR001647">
    <property type="entry name" value="HTH_TetR"/>
</dbReference>
<gene>
    <name evidence="7" type="ORF">AB8998_03550</name>
</gene>
<dbReference type="SUPFAM" id="SSF46689">
    <property type="entry name" value="Homeodomain-like"/>
    <property type="match status" value="1"/>
</dbReference>
<dbReference type="PANTHER" id="PTHR47506:SF3">
    <property type="entry name" value="HTH-TYPE TRANSCRIPTIONAL REGULATOR LMRA"/>
    <property type="match status" value="1"/>
</dbReference>
<dbReference type="Gene3D" id="1.10.10.60">
    <property type="entry name" value="Homeodomain-like"/>
    <property type="match status" value="1"/>
</dbReference>
<evidence type="ECO:0000256" key="5">
    <source>
        <dbReference type="SAM" id="MobiDB-lite"/>
    </source>
</evidence>
<proteinExistence type="predicted"/>
<keyword evidence="1" id="KW-0805">Transcription regulation</keyword>
<keyword evidence="8" id="KW-1185">Reference proteome</keyword>
<dbReference type="EMBL" id="JBGEDP010000001">
    <property type="protein sequence ID" value="MEY8014195.1"/>
    <property type="molecule type" value="Genomic_DNA"/>
</dbReference>
<feature type="domain" description="HTH tetR-type" evidence="6">
    <location>
        <begin position="12"/>
        <end position="72"/>
    </location>
</feature>
<dbReference type="InterPro" id="IPR036271">
    <property type="entry name" value="Tet_transcr_reg_TetR-rel_C_sf"/>
</dbReference>
<evidence type="ECO:0000256" key="2">
    <source>
        <dbReference type="ARBA" id="ARBA00023125"/>
    </source>
</evidence>
<sequence length="227" mass="24937">MTEDSRLTRKGLATRSRIVDVAARLIFERGIANTSIDQVRRAAKVGGSQISHYFRDKHELTRHVVAARRSDVQSFHTRPQFASLDSLEALQAWADACVADIDAVYRVGGCIYGSLAGELIDADDEIHADLSAGYDEWIDLFRTGLAAMRDRGELRAEADPRHLAVVLVVAHQGGAMLTHATGDADPLRFAVNAAVDYVRSFATRSAPVDGRPERRGRELDNYGYSSP</sequence>
<dbReference type="PANTHER" id="PTHR47506">
    <property type="entry name" value="TRANSCRIPTIONAL REGULATORY PROTEIN"/>
    <property type="match status" value="1"/>
</dbReference>
<dbReference type="InterPro" id="IPR011075">
    <property type="entry name" value="TetR_C"/>
</dbReference>
<evidence type="ECO:0000256" key="3">
    <source>
        <dbReference type="ARBA" id="ARBA00023163"/>
    </source>
</evidence>
<feature type="compositionally biased region" description="Basic and acidic residues" evidence="5">
    <location>
        <begin position="210"/>
        <end position="220"/>
    </location>
</feature>
<organism evidence="7 8">
    <name type="scientific">Mycobacterium servetii</name>
    <dbReference type="NCBI Taxonomy" id="3237418"/>
    <lineage>
        <taxon>Bacteria</taxon>
        <taxon>Bacillati</taxon>
        <taxon>Actinomycetota</taxon>
        <taxon>Actinomycetes</taxon>
        <taxon>Mycobacteriales</taxon>
        <taxon>Mycobacteriaceae</taxon>
        <taxon>Mycobacterium</taxon>
    </lineage>
</organism>
<comment type="caution">
    <text evidence="7">The sequence shown here is derived from an EMBL/GenBank/DDBJ whole genome shotgun (WGS) entry which is preliminary data.</text>
</comment>
<dbReference type="PROSITE" id="PS50977">
    <property type="entry name" value="HTH_TETR_2"/>
    <property type="match status" value="1"/>
</dbReference>
<accession>A0ABV4BV62</accession>
<evidence type="ECO:0000256" key="4">
    <source>
        <dbReference type="PROSITE-ProRule" id="PRU00335"/>
    </source>
</evidence>
<dbReference type="SUPFAM" id="SSF48498">
    <property type="entry name" value="Tetracyclin repressor-like, C-terminal domain"/>
    <property type="match status" value="1"/>
</dbReference>
<feature type="region of interest" description="Disordered" evidence="5">
    <location>
        <begin position="206"/>
        <end position="227"/>
    </location>
</feature>
<dbReference type="Pfam" id="PF16925">
    <property type="entry name" value="TetR_C_13"/>
    <property type="match status" value="1"/>
</dbReference>
<dbReference type="Proteomes" id="UP001564760">
    <property type="component" value="Unassembled WGS sequence"/>
</dbReference>
<dbReference type="Pfam" id="PF00440">
    <property type="entry name" value="TetR_N"/>
    <property type="match status" value="1"/>
</dbReference>
<evidence type="ECO:0000313" key="7">
    <source>
        <dbReference type="EMBL" id="MEY8014195.1"/>
    </source>
</evidence>
<protein>
    <submittedName>
        <fullName evidence="7">TetR/AcrR family transcriptional regulator</fullName>
    </submittedName>
</protein>
<feature type="DNA-binding region" description="H-T-H motif" evidence="4">
    <location>
        <begin position="35"/>
        <end position="54"/>
    </location>
</feature>
<name>A0ABV4BV62_9MYCO</name>